<evidence type="ECO:0000313" key="2">
    <source>
        <dbReference type="Proteomes" id="UP001144280"/>
    </source>
</evidence>
<keyword evidence="2" id="KW-1185">Reference proteome</keyword>
<comment type="caution">
    <text evidence="1">The sequence shown here is derived from an EMBL/GenBank/DDBJ whole genome shotgun (WGS) entry which is preliminary data.</text>
</comment>
<dbReference type="Proteomes" id="UP001144280">
    <property type="component" value="Unassembled WGS sequence"/>
</dbReference>
<organism evidence="1 2">
    <name type="scientific">Phytohabitans aurantiacus</name>
    <dbReference type="NCBI Taxonomy" id="3016789"/>
    <lineage>
        <taxon>Bacteria</taxon>
        <taxon>Bacillati</taxon>
        <taxon>Actinomycetota</taxon>
        <taxon>Actinomycetes</taxon>
        <taxon>Micromonosporales</taxon>
        <taxon>Micromonosporaceae</taxon>
    </lineage>
</organism>
<dbReference type="EMBL" id="BSDI01000116">
    <property type="protein sequence ID" value="GLI03940.1"/>
    <property type="molecule type" value="Genomic_DNA"/>
</dbReference>
<gene>
    <name evidence="1" type="ORF">Pa4123_92210</name>
</gene>
<protein>
    <submittedName>
        <fullName evidence="1">Uncharacterized protein</fullName>
    </submittedName>
</protein>
<accession>A0ABQ5RC39</accession>
<reference evidence="1" key="1">
    <citation type="submission" date="2022-12" db="EMBL/GenBank/DDBJ databases">
        <title>New Phytohabitans aurantiacus sp. RD004123 nov., an actinomycete isolated from soil.</title>
        <authorList>
            <person name="Triningsih D.W."/>
            <person name="Harunari E."/>
            <person name="Igarashi Y."/>
        </authorList>
    </citation>
    <scope>NUCLEOTIDE SEQUENCE</scope>
    <source>
        <strain evidence="1">RD004123</strain>
    </source>
</reference>
<proteinExistence type="predicted"/>
<name>A0ABQ5RC39_9ACTN</name>
<evidence type="ECO:0000313" key="1">
    <source>
        <dbReference type="EMBL" id="GLI03940.1"/>
    </source>
</evidence>
<sequence>MTEAQYQAALTATDGALAAAVRNVGAARTPATVTAAIDALRQSVDTEADRLSAISSPVPVRDAHFSLVVALRGLSRELSGGDLDPVCAGSSALSLISRGTQLANVRSAAQTLATADPAHPYTIGSFAPKSTNDAKRRLGNGTLIKRASGGLGQLKISNGGSTDSVISVVPSNAKKATVTVYVRAKGKYTVRGIRDATYRVYMTSGADWDAKARTFTRDCAFEQFDDTFEFTTTSRQYTIWEITLTPVVGGNATSSTVDPDAFPVG</sequence>